<dbReference type="PANTHER" id="PTHR47495">
    <property type="entry name" value="ALDEHYDE DEHYDROGENASE"/>
    <property type="match status" value="1"/>
</dbReference>
<dbReference type="Gene3D" id="3.30.365.10">
    <property type="entry name" value="Aldehyde oxidase/xanthine dehydrogenase, molybdopterin binding domain"/>
    <property type="match status" value="4"/>
</dbReference>
<dbReference type="PIRSF" id="PIRSF036389">
    <property type="entry name" value="IOR_B"/>
    <property type="match status" value="1"/>
</dbReference>
<dbReference type="Pfam" id="PF20256">
    <property type="entry name" value="MoCoBD_2"/>
    <property type="match status" value="2"/>
</dbReference>
<evidence type="ECO:0000259" key="2">
    <source>
        <dbReference type="SMART" id="SM01008"/>
    </source>
</evidence>
<dbReference type="SUPFAM" id="SSF56003">
    <property type="entry name" value="Molybdenum cofactor-binding domain"/>
    <property type="match status" value="2"/>
</dbReference>
<dbReference type="InterPro" id="IPR036856">
    <property type="entry name" value="Ald_Oxase/Xan_DH_a/b_sf"/>
</dbReference>
<accession>A0ABP4F9U1</accession>
<protein>
    <submittedName>
        <fullName evidence="3">Molybdopterin-dependent oxidoreductase</fullName>
    </submittedName>
</protein>
<feature type="compositionally biased region" description="Polar residues" evidence="1">
    <location>
        <begin position="768"/>
        <end position="777"/>
    </location>
</feature>
<dbReference type="EMBL" id="BAAAJE010000024">
    <property type="protein sequence ID" value="GAA1158093.1"/>
    <property type="molecule type" value="Genomic_DNA"/>
</dbReference>
<gene>
    <name evidence="3" type="ORF">GCM10009606_40000</name>
</gene>
<dbReference type="Gene3D" id="3.90.1170.50">
    <property type="entry name" value="Aldehyde oxidase/xanthine dehydrogenase, a/b hammerhead"/>
    <property type="match status" value="1"/>
</dbReference>
<organism evidence="3 4">
    <name type="scientific">Nocardioides aquiterrae</name>
    <dbReference type="NCBI Taxonomy" id="203799"/>
    <lineage>
        <taxon>Bacteria</taxon>
        <taxon>Bacillati</taxon>
        <taxon>Actinomycetota</taxon>
        <taxon>Actinomycetes</taxon>
        <taxon>Propionibacteriales</taxon>
        <taxon>Nocardioidaceae</taxon>
        <taxon>Nocardioides</taxon>
    </lineage>
</organism>
<reference evidence="4" key="1">
    <citation type="journal article" date="2019" name="Int. J. Syst. Evol. Microbiol.">
        <title>The Global Catalogue of Microorganisms (GCM) 10K type strain sequencing project: providing services to taxonomists for standard genome sequencing and annotation.</title>
        <authorList>
            <consortium name="The Broad Institute Genomics Platform"/>
            <consortium name="The Broad Institute Genome Sequencing Center for Infectious Disease"/>
            <person name="Wu L."/>
            <person name="Ma J."/>
        </authorList>
    </citation>
    <scope>NUCLEOTIDE SEQUENCE [LARGE SCALE GENOMIC DNA]</scope>
    <source>
        <strain evidence="4">JCM 11813</strain>
    </source>
</reference>
<comment type="caution">
    <text evidence="3">The sequence shown here is derived from an EMBL/GenBank/DDBJ whole genome shotgun (WGS) entry which is preliminary data.</text>
</comment>
<feature type="domain" description="Aldehyde oxidase/xanthine dehydrogenase a/b hammerhead" evidence="2">
    <location>
        <begin position="234"/>
        <end position="313"/>
    </location>
</feature>
<dbReference type="SMART" id="SM01008">
    <property type="entry name" value="Ald_Xan_dh_C"/>
    <property type="match status" value="1"/>
</dbReference>
<dbReference type="InterPro" id="IPR037165">
    <property type="entry name" value="AldOxase/xan_DH_Mopterin-bd_sf"/>
</dbReference>
<dbReference type="PANTHER" id="PTHR47495:SF1">
    <property type="entry name" value="BLL3820 PROTEIN"/>
    <property type="match status" value="1"/>
</dbReference>
<dbReference type="InterPro" id="IPR052516">
    <property type="entry name" value="N-heterocyclic_Hydroxylase"/>
</dbReference>
<sequence length="777" mass="82699">MTGLTRARWAGMTTDLGAASLGRRAFVGYVIGGTTLVAAADLVPAPAHAVPGTPQPAEAYDLNDMLTEAAMPTANLITVTVHEDGTASFELPRMEVGQGVTTSTAMLIAEELDIPLAKVRVTLADARPELVWNQLTGGSNTTISTYTPIRVAAAVAKGALLEAAAVQLGDTVANLVARGGVVQAPDGRSVTYGELARAAASRTTRRVDVRLKDAADFRVVGTGQPRIDARDAVTGRKRYATDLQVDGALPTMVCRAPTLNGTPTRLRNQRQVLAMPGVTDVALVDTGVAVRAETFGQCIDAVRAMDVDWADGPVAGESDKDIVAELRAAEQPLPPLPDNPLAETVELDVVFYFRSNSAMDTNSAIADVRDGKAEIWSGLKSPITAQERIAEELGLSPDAVTVHVVQGGGSFGRRLFFDGALEAAKVSQAMGKPVKLMWHRADDARVGRAHPMATSRVRAVHAGGEVLAFQQAHTSVETDYRHGLGELMSSMAADLPAGLGNQGFAQTVFALTQEVPYDFGAISQSLVETDDRFNTGSMRNIYSPDVRAAGELAVDQLAAAMGTDPYEFRRAQLRNDRVRAVLDKVAEVGRWGRPMPAGTAQGIAIHKEYKGTSACLVEIDCRPRQTERDIPHGVGGPRVTKVVFAVDVGLVVNPRGLEAQMQGGINDGIALALTSSLHLRDGHFLEASWDNYFYTRQWNTPPEVEVVVMPSDSDQPGGAGEAGVAATFAAVACAYARAVGEVPTYFPVNHRDPLRFRPKPTVPPIPQSPTNGLKKTW</sequence>
<dbReference type="InterPro" id="IPR000674">
    <property type="entry name" value="Ald_Oxase/Xan_DH_a/b"/>
</dbReference>
<dbReference type="InterPro" id="IPR012368">
    <property type="entry name" value="OxRdtase_Mopterin-bd_su_IorB"/>
</dbReference>
<dbReference type="Pfam" id="PF02738">
    <property type="entry name" value="MoCoBD_1"/>
    <property type="match status" value="1"/>
</dbReference>
<evidence type="ECO:0000313" key="3">
    <source>
        <dbReference type="EMBL" id="GAA1158093.1"/>
    </source>
</evidence>
<name>A0ABP4F9U1_9ACTN</name>
<proteinExistence type="predicted"/>
<dbReference type="InterPro" id="IPR008274">
    <property type="entry name" value="AldOxase/xan_DH_MoCoBD1"/>
</dbReference>
<dbReference type="SUPFAM" id="SSF54665">
    <property type="entry name" value="CO dehydrogenase molybdoprotein N-domain-like"/>
    <property type="match status" value="1"/>
</dbReference>
<dbReference type="Proteomes" id="UP001499979">
    <property type="component" value="Unassembled WGS sequence"/>
</dbReference>
<dbReference type="InterPro" id="IPR046867">
    <property type="entry name" value="AldOxase/xan_DH_MoCoBD2"/>
</dbReference>
<keyword evidence="4" id="KW-1185">Reference proteome</keyword>
<feature type="region of interest" description="Disordered" evidence="1">
    <location>
        <begin position="757"/>
        <end position="777"/>
    </location>
</feature>
<evidence type="ECO:0000313" key="4">
    <source>
        <dbReference type="Proteomes" id="UP001499979"/>
    </source>
</evidence>
<evidence type="ECO:0000256" key="1">
    <source>
        <dbReference type="SAM" id="MobiDB-lite"/>
    </source>
</evidence>